<dbReference type="InterPro" id="IPR053146">
    <property type="entry name" value="QDO-like"/>
</dbReference>
<dbReference type="InterPro" id="IPR011051">
    <property type="entry name" value="RmlC_Cupin_sf"/>
</dbReference>
<protein>
    <recommendedName>
        <fullName evidence="1">Cupin type-2 domain-containing protein</fullName>
    </recommendedName>
</protein>
<evidence type="ECO:0000313" key="3">
    <source>
        <dbReference type="Proteomes" id="UP001161325"/>
    </source>
</evidence>
<dbReference type="Pfam" id="PF07883">
    <property type="entry name" value="Cupin_2"/>
    <property type="match status" value="1"/>
</dbReference>
<feature type="domain" description="Cupin type-2" evidence="1">
    <location>
        <begin position="42"/>
        <end position="110"/>
    </location>
</feature>
<proteinExistence type="predicted"/>
<gene>
    <name evidence="2" type="ORF">rosag_22060</name>
</gene>
<reference evidence="2" key="1">
    <citation type="submission" date="2022-08" db="EMBL/GenBank/DDBJ databases">
        <title>Draft genome sequencing of Roseisolibacter agri AW1220.</title>
        <authorList>
            <person name="Tobiishi Y."/>
            <person name="Tonouchi A."/>
        </authorList>
    </citation>
    <scope>NUCLEOTIDE SEQUENCE</scope>
    <source>
        <strain evidence="2">AW1220</strain>
    </source>
</reference>
<sequence>MFVTPLVAGPDSGTDASIRRFRTRVRVRGDASGNAASVLEHALAPGCVAMPVHRHDACEVLHVLEGALWLWLDGAEQRLAAGSSVVIPPGARHTFWVDVDAPAPARVLAVVAPGGMERYYEDVAAHVPRDAGRGPDMDGVLAACARHGVEPDMMSLYDLIARHGLSLA</sequence>
<dbReference type="Proteomes" id="UP001161325">
    <property type="component" value="Unassembled WGS sequence"/>
</dbReference>
<dbReference type="PANTHER" id="PTHR36440:SF1">
    <property type="entry name" value="PUTATIVE (AFU_ORTHOLOGUE AFUA_8G07350)-RELATED"/>
    <property type="match status" value="1"/>
</dbReference>
<comment type="caution">
    <text evidence="2">The sequence shown here is derived from an EMBL/GenBank/DDBJ whole genome shotgun (WGS) entry which is preliminary data.</text>
</comment>
<dbReference type="RefSeq" id="WP_284350154.1">
    <property type="nucleotide sequence ID" value="NZ_BRXS01000003.1"/>
</dbReference>
<dbReference type="InterPro" id="IPR014710">
    <property type="entry name" value="RmlC-like_jellyroll"/>
</dbReference>
<accession>A0AA37VAR0</accession>
<dbReference type="EMBL" id="BRXS01000003">
    <property type="protein sequence ID" value="GLC25693.1"/>
    <property type="molecule type" value="Genomic_DNA"/>
</dbReference>
<dbReference type="SUPFAM" id="SSF51182">
    <property type="entry name" value="RmlC-like cupins"/>
    <property type="match status" value="1"/>
</dbReference>
<dbReference type="AlphaFoldDB" id="A0AA37VAR0"/>
<dbReference type="InterPro" id="IPR013096">
    <property type="entry name" value="Cupin_2"/>
</dbReference>
<evidence type="ECO:0000313" key="2">
    <source>
        <dbReference type="EMBL" id="GLC25693.1"/>
    </source>
</evidence>
<organism evidence="2 3">
    <name type="scientific">Roseisolibacter agri</name>
    <dbReference type="NCBI Taxonomy" id="2014610"/>
    <lineage>
        <taxon>Bacteria</taxon>
        <taxon>Pseudomonadati</taxon>
        <taxon>Gemmatimonadota</taxon>
        <taxon>Gemmatimonadia</taxon>
        <taxon>Gemmatimonadales</taxon>
        <taxon>Gemmatimonadaceae</taxon>
        <taxon>Roseisolibacter</taxon>
    </lineage>
</organism>
<dbReference type="PANTHER" id="PTHR36440">
    <property type="entry name" value="PUTATIVE (AFU_ORTHOLOGUE AFUA_8G07350)-RELATED"/>
    <property type="match status" value="1"/>
</dbReference>
<keyword evidence="3" id="KW-1185">Reference proteome</keyword>
<evidence type="ECO:0000259" key="1">
    <source>
        <dbReference type="Pfam" id="PF07883"/>
    </source>
</evidence>
<dbReference type="Gene3D" id="2.60.120.10">
    <property type="entry name" value="Jelly Rolls"/>
    <property type="match status" value="1"/>
</dbReference>
<name>A0AA37VAR0_9BACT</name>